<feature type="domain" description="ABM" evidence="2">
    <location>
        <begin position="2"/>
        <end position="91"/>
    </location>
</feature>
<gene>
    <name evidence="3" type="ORF">HGI30_02855</name>
</gene>
<dbReference type="RefSeq" id="WP_168906306.1">
    <property type="nucleotide sequence ID" value="NZ_CP051428.1"/>
</dbReference>
<dbReference type="SUPFAM" id="SSF54909">
    <property type="entry name" value="Dimeric alpha+beta barrel"/>
    <property type="match status" value="1"/>
</dbReference>
<name>A0A6H2GTE2_9BACL</name>
<dbReference type="Proteomes" id="UP000502136">
    <property type="component" value="Chromosome"/>
</dbReference>
<organism evidence="3 4">
    <name type="scientific">Paenibacillus albicereus</name>
    <dbReference type="NCBI Taxonomy" id="2726185"/>
    <lineage>
        <taxon>Bacteria</taxon>
        <taxon>Bacillati</taxon>
        <taxon>Bacillota</taxon>
        <taxon>Bacilli</taxon>
        <taxon>Bacillales</taxon>
        <taxon>Paenibacillaceae</taxon>
        <taxon>Paenibacillus</taxon>
    </lineage>
</organism>
<evidence type="ECO:0000259" key="2">
    <source>
        <dbReference type="PROSITE" id="PS51725"/>
    </source>
</evidence>
<dbReference type="Gene3D" id="3.30.70.100">
    <property type="match status" value="1"/>
</dbReference>
<feature type="compositionally biased region" description="Gly residues" evidence="1">
    <location>
        <begin position="120"/>
        <end position="132"/>
    </location>
</feature>
<dbReference type="InterPro" id="IPR011008">
    <property type="entry name" value="Dimeric_a/b-barrel"/>
</dbReference>
<feature type="compositionally biased region" description="Low complexity" evidence="1">
    <location>
        <begin position="81"/>
        <end position="96"/>
    </location>
</feature>
<proteinExistence type="predicted"/>
<evidence type="ECO:0000313" key="3">
    <source>
        <dbReference type="EMBL" id="QJC50629.1"/>
    </source>
</evidence>
<dbReference type="PANTHER" id="PTHR34474">
    <property type="entry name" value="SIGNAL TRANSDUCTION PROTEIN TRAP"/>
    <property type="match status" value="1"/>
</dbReference>
<sequence length="176" mass="18020">MIVVTNTIQIKSGYGEQVSERFKQARGVQSMPGFIGMELLLARAEEADELKVVTHWQDKESFDGWVASDSFKQAHARRAPEPAAARAEGEAPADPAQPMGGTAMDGNPVGAETAADAAEGSGGSVGDGGHPASGGSEAAGAGRHGSEAAGPDPRSLMLGAKLSVHEVLFALKPDSL</sequence>
<dbReference type="EMBL" id="CP051428">
    <property type="protein sequence ID" value="QJC50629.1"/>
    <property type="molecule type" value="Genomic_DNA"/>
</dbReference>
<accession>A0A6H2GTE2</accession>
<dbReference type="InterPro" id="IPR007138">
    <property type="entry name" value="ABM_dom"/>
</dbReference>
<feature type="region of interest" description="Disordered" evidence="1">
    <location>
        <begin position="73"/>
        <end position="155"/>
    </location>
</feature>
<feature type="compositionally biased region" description="Low complexity" evidence="1">
    <location>
        <begin position="108"/>
        <end position="119"/>
    </location>
</feature>
<dbReference type="InterPro" id="IPR050404">
    <property type="entry name" value="Heme-degrading_MO"/>
</dbReference>
<dbReference type="PROSITE" id="PS51725">
    <property type="entry name" value="ABM"/>
    <property type="match status" value="1"/>
</dbReference>
<evidence type="ECO:0000313" key="4">
    <source>
        <dbReference type="Proteomes" id="UP000502136"/>
    </source>
</evidence>
<protein>
    <recommendedName>
        <fullName evidence="2">ABM domain-containing protein</fullName>
    </recommendedName>
</protein>
<evidence type="ECO:0000256" key="1">
    <source>
        <dbReference type="SAM" id="MobiDB-lite"/>
    </source>
</evidence>
<dbReference type="PANTHER" id="PTHR34474:SF4">
    <property type="entry name" value="HEME OXYGENASE (STAPHYLOBILIN-PRODUCING) 1"/>
    <property type="match status" value="1"/>
</dbReference>
<reference evidence="3 4" key="1">
    <citation type="submission" date="2020-04" db="EMBL/GenBank/DDBJ databases">
        <title>Novel Paenibacillus strain UniB2 isolated from commercial digestive syrup.</title>
        <authorList>
            <person name="Thorat V."/>
            <person name="Kirdat K."/>
            <person name="Tiwarekar B."/>
            <person name="Yadav A."/>
        </authorList>
    </citation>
    <scope>NUCLEOTIDE SEQUENCE [LARGE SCALE GENOMIC DNA]</scope>
    <source>
        <strain evidence="3 4">UniB2</strain>
    </source>
</reference>
<dbReference type="Pfam" id="PF03992">
    <property type="entry name" value="ABM"/>
    <property type="match status" value="1"/>
</dbReference>
<keyword evidence="4" id="KW-1185">Reference proteome</keyword>
<dbReference type="KEGG" id="palr:HGI30_02855"/>
<dbReference type="AlphaFoldDB" id="A0A6H2GTE2"/>